<accession>A0A9W8J201</accession>
<keyword evidence="4" id="KW-1185">Reference proteome</keyword>
<feature type="coiled-coil region" evidence="1">
    <location>
        <begin position="577"/>
        <end position="632"/>
    </location>
</feature>
<protein>
    <submittedName>
        <fullName evidence="3">Uncharacterized protein</fullName>
    </submittedName>
</protein>
<feature type="region of interest" description="Disordered" evidence="2">
    <location>
        <begin position="433"/>
        <end position="453"/>
    </location>
</feature>
<feature type="coiled-coil region" evidence="1">
    <location>
        <begin position="377"/>
        <end position="432"/>
    </location>
</feature>
<feature type="non-terminal residue" evidence="3">
    <location>
        <position position="772"/>
    </location>
</feature>
<evidence type="ECO:0000313" key="4">
    <source>
        <dbReference type="Proteomes" id="UP001140091"/>
    </source>
</evidence>
<feature type="region of interest" description="Disordered" evidence="2">
    <location>
        <begin position="266"/>
        <end position="326"/>
    </location>
</feature>
<feature type="compositionally biased region" description="Low complexity" evidence="2">
    <location>
        <begin position="443"/>
        <end position="453"/>
    </location>
</feature>
<dbReference type="InterPro" id="IPR027417">
    <property type="entry name" value="P-loop_NTPase"/>
</dbReference>
<name>A0A9W8J201_9AGAR</name>
<dbReference type="EMBL" id="JANBPK010000974">
    <property type="protein sequence ID" value="KAJ2927611.1"/>
    <property type="molecule type" value="Genomic_DNA"/>
</dbReference>
<feature type="coiled-coil region" evidence="1">
    <location>
        <begin position="514"/>
        <end position="541"/>
    </location>
</feature>
<dbReference type="Gene3D" id="3.40.50.300">
    <property type="entry name" value="P-loop containing nucleotide triphosphate hydrolases"/>
    <property type="match status" value="1"/>
</dbReference>
<dbReference type="OrthoDB" id="10686060at2759"/>
<evidence type="ECO:0000256" key="1">
    <source>
        <dbReference type="SAM" id="Coils"/>
    </source>
</evidence>
<sequence>MTRWFSPIARSNVLQQQRVESMESSGIFGKIDNDEEGPDDGPANHIRTVKEPVSDHWSVSGQYHASILGPPGAYSDRFINSVIGKDVAPVGDNIGTCTDKVKQYAYQLPDGRRVAFFDSPGFDGYFAGDSSRKYPSNAVILGALDYALRTQVPGARFSYVLLLHIQSNNEPAFLGKEKRLFTKLCGDEQSALRVITTFWDDFSEDDFESISAAEERLAASPPESLKNVILDKQGVEYLRTGKALECKHIEGYLHPRQIIHQLLGLNDETTPPQPAEDCLQGTVGARGDESTMPDSPTTAVEERPPGKIEPDDGGSGSQTAANTSDGIELGGIMGELQALRDAQRRELDHLRDYTAKLGHATSTLLEHPTFIADLGLNIELKKKLEDLTKDHDHLSMKCEALAGQKEVLTERLKRMTEEMNDLVKKQQRISNSGSALADAGQPSSVYSPRSLSSGIPLRSCREQLLDAIKSFSVQLSEELSAVEREEEERKLEIDALDTARYDTKITLDKPRGRHTEIREEMAELAREHRHLKVELRDLRERESVSSCELDKEKKPQSSWVPRRRALPDRVQRLESTLKDLRGEIAKREQWIKDVEEEYEDSCEEWGRVTGEIEKLEHIMEVKQRSMTMLQDRDSRGREGVEMLRSVNAKLLGELDLLRQALLAPWDKALLTGDISQGCANIEPGAIKKMVEYPQYWTSGLVESLQESFVSMKLKQLIRIKRSEESYWLERQVEEETRQWKNVAEMIYRKFYENPTRQEACPILEGWKLADRN</sequence>
<dbReference type="SUPFAM" id="SSF161270">
    <property type="entry name" value="PspA lactotransferrin-binding region"/>
    <property type="match status" value="1"/>
</dbReference>
<proteinExistence type="predicted"/>
<reference evidence="3" key="1">
    <citation type="submission" date="2022-06" db="EMBL/GenBank/DDBJ databases">
        <title>Genome Sequence of Candolleomyces eurysporus.</title>
        <authorList>
            <person name="Buettner E."/>
        </authorList>
    </citation>
    <scope>NUCLEOTIDE SEQUENCE</scope>
    <source>
        <strain evidence="3">VTCC 930004</strain>
    </source>
</reference>
<dbReference type="AlphaFoldDB" id="A0A9W8J201"/>
<organism evidence="3 4">
    <name type="scientific">Candolleomyces eurysporus</name>
    <dbReference type="NCBI Taxonomy" id="2828524"/>
    <lineage>
        <taxon>Eukaryota</taxon>
        <taxon>Fungi</taxon>
        <taxon>Dikarya</taxon>
        <taxon>Basidiomycota</taxon>
        <taxon>Agaricomycotina</taxon>
        <taxon>Agaricomycetes</taxon>
        <taxon>Agaricomycetidae</taxon>
        <taxon>Agaricales</taxon>
        <taxon>Agaricineae</taxon>
        <taxon>Psathyrellaceae</taxon>
        <taxon>Candolleomyces</taxon>
    </lineage>
</organism>
<dbReference type="Proteomes" id="UP001140091">
    <property type="component" value="Unassembled WGS sequence"/>
</dbReference>
<feature type="region of interest" description="Disordered" evidence="2">
    <location>
        <begin position="28"/>
        <end position="47"/>
    </location>
</feature>
<evidence type="ECO:0000256" key="2">
    <source>
        <dbReference type="SAM" id="MobiDB-lite"/>
    </source>
</evidence>
<feature type="compositionally biased region" description="Basic and acidic residues" evidence="2">
    <location>
        <begin position="300"/>
        <end position="310"/>
    </location>
</feature>
<comment type="caution">
    <text evidence="3">The sequence shown here is derived from an EMBL/GenBank/DDBJ whole genome shotgun (WGS) entry which is preliminary data.</text>
</comment>
<evidence type="ECO:0000313" key="3">
    <source>
        <dbReference type="EMBL" id="KAJ2927611.1"/>
    </source>
</evidence>
<gene>
    <name evidence="3" type="ORF">H1R20_g9478</name>
</gene>
<keyword evidence="1" id="KW-0175">Coiled coil</keyword>